<keyword evidence="2" id="KW-1133">Transmembrane helix</keyword>
<dbReference type="RefSeq" id="WP_192865272.1">
    <property type="nucleotide sequence ID" value="NZ_JADAQT010000110.1"/>
</dbReference>
<reference evidence="4 5" key="1">
    <citation type="submission" date="2020-10" db="EMBL/GenBank/DDBJ databases">
        <title>Myceligenerans pegani sp. nov., an endophytic actinomycete isolated from Peganum harmala L. in Xinjiang, China.</title>
        <authorList>
            <person name="Xin L."/>
        </authorList>
    </citation>
    <scope>NUCLEOTIDE SEQUENCE [LARGE SCALE GENOMIC DNA]</scope>
    <source>
        <strain evidence="4 5">TRM65318</strain>
    </source>
</reference>
<protein>
    <submittedName>
        <fullName evidence="4">Uncharacterized protein</fullName>
    </submittedName>
</protein>
<evidence type="ECO:0000256" key="1">
    <source>
        <dbReference type="SAM" id="MobiDB-lite"/>
    </source>
</evidence>
<proteinExistence type="predicted"/>
<comment type="caution">
    <text evidence="4">The sequence shown here is derived from an EMBL/GenBank/DDBJ whole genome shotgun (WGS) entry which is preliminary data.</text>
</comment>
<dbReference type="PRINTS" id="PR01217">
    <property type="entry name" value="PRICHEXTENSN"/>
</dbReference>
<keyword evidence="2" id="KW-0812">Transmembrane</keyword>
<accession>A0ABR9N500</accession>
<keyword evidence="5" id="KW-1185">Reference proteome</keyword>
<evidence type="ECO:0000256" key="2">
    <source>
        <dbReference type="SAM" id="Phobius"/>
    </source>
</evidence>
<feature type="compositionally biased region" description="Pro residues" evidence="1">
    <location>
        <begin position="154"/>
        <end position="168"/>
    </location>
</feature>
<feature type="signal peptide" evidence="3">
    <location>
        <begin position="1"/>
        <end position="22"/>
    </location>
</feature>
<evidence type="ECO:0000313" key="5">
    <source>
        <dbReference type="Proteomes" id="UP000625527"/>
    </source>
</evidence>
<feature type="transmembrane region" description="Helical" evidence="2">
    <location>
        <begin position="235"/>
        <end position="256"/>
    </location>
</feature>
<feature type="region of interest" description="Disordered" evidence="1">
    <location>
        <begin position="116"/>
        <end position="227"/>
    </location>
</feature>
<feature type="compositionally biased region" description="Acidic residues" evidence="1">
    <location>
        <begin position="121"/>
        <end position="134"/>
    </location>
</feature>
<dbReference type="Proteomes" id="UP000625527">
    <property type="component" value="Unassembled WGS sequence"/>
</dbReference>
<gene>
    <name evidence="4" type="ORF">IHE71_23850</name>
</gene>
<keyword evidence="3" id="KW-0732">Signal</keyword>
<keyword evidence="2" id="KW-0472">Membrane</keyword>
<name>A0ABR9N500_9MICO</name>
<evidence type="ECO:0000256" key="3">
    <source>
        <dbReference type="SAM" id="SignalP"/>
    </source>
</evidence>
<feature type="compositionally biased region" description="Pro residues" evidence="1">
    <location>
        <begin position="175"/>
        <end position="196"/>
    </location>
</feature>
<dbReference type="EMBL" id="JADAQT010000110">
    <property type="protein sequence ID" value="MBE1878734.1"/>
    <property type="molecule type" value="Genomic_DNA"/>
</dbReference>
<feature type="chain" id="PRO_5046383985" evidence="3">
    <location>
        <begin position="23"/>
        <end position="260"/>
    </location>
</feature>
<organism evidence="4 5">
    <name type="scientific">Myceligenerans pegani</name>
    <dbReference type="NCBI Taxonomy" id="2776917"/>
    <lineage>
        <taxon>Bacteria</taxon>
        <taxon>Bacillati</taxon>
        <taxon>Actinomycetota</taxon>
        <taxon>Actinomycetes</taxon>
        <taxon>Micrococcales</taxon>
        <taxon>Promicromonosporaceae</taxon>
        <taxon>Myceligenerans</taxon>
    </lineage>
</organism>
<sequence>MIRQGAVRLLGLAILAAGLVGAAGTGAAAREEDAEFGVTAEGASFDRWSVSGGASLEYTVRPLDGDNASYVRRYLSNSERHSGWAAFHEAPDRYPDGYCVSWVRLDRYEWGEWMDGPACTEPEEPAPTEAEEPPGESGGGSGGEPTTRPEPTREPAPPRGTPETPQPEPTRSAPEPTPDPTPSAPSPSPSPSPSAEPSPVVSTERNDPASSIVRSFGRPASADDETGPLQQSDVVWMWVILGGIGAAAGGALLMMFRRPL</sequence>
<evidence type="ECO:0000313" key="4">
    <source>
        <dbReference type="EMBL" id="MBE1878734.1"/>
    </source>
</evidence>